<dbReference type="Proteomes" id="UP000192366">
    <property type="component" value="Unassembled WGS sequence"/>
</dbReference>
<protein>
    <submittedName>
        <fullName evidence="1">Uncharacterized protein</fullName>
    </submittedName>
</protein>
<name>A0A1W9Z5B3_MYCBA</name>
<sequence>MTTVEFDAHDRARNEGPQQTPRLWLKRKGPTTGYVDGAWWPHSTDLVAELPDLLAVLSVRLGTVQRVYYNLDEWADAPRKQVIGGGIVRLGGYHRQPPHTVGVADIRGNNIVLLVVPADTDADSAHRVAMAAAANGDATSVESLLAAGQA</sequence>
<comment type="caution">
    <text evidence="1">The sequence shown here is derived from an EMBL/GenBank/DDBJ whole genome shotgun (WGS) entry which is preliminary data.</text>
</comment>
<accession>A0A1W9Z5B3</accession>
<dbReference type="Pfam" id="PF19457">
    <property type="entry name" value="DUF5994"/>
    <property type="match status" value="1"/>
</dbReference>
<keyword evidence="2" id="KW-1185">Reference proteome</keyword>
<gene>
    <name evidence="1" type="ORF">BST17_01835</name>
</gene>
<evidence type="ECO:0000313" key="1">
    <source>
        <dbReference type="EMBL" id="ORA07230.1"/>
    </source>
</evidence>
<dbReference type="RefSeq" id="WP_083054975.1">
    <property type="nucleotide sequence ID" value="NZ_JACKVM010000014.1"/>
</dbReference>
<dbReference type="EMBL" id="MVHJ01000001">
    <property type="protein sequence ID" value="ORA07230.1"/>
    <property type="molecule type" value="Genomic_DNA"/>
</dbReference>
<dbReference type="OrthoDB" id="3785441at2"/>
<evidence type="ECO:0000313" key="2">
    <source>
        <dbReference type="Proteomes" id="UP000192366"/>
    </source>
</evidence>
<dbReference type="InterPro" id="IPR046036">
    <property type="entry name" value="DUF5994"/>
</dbReference>
<proteinExistence type="predicted"/>
<organism evidence="1 2">
    <name type="scientific">Mycolicibacterium bacteremicum</name>
    <name type="common">Mycobacterium bacteremicum</name>
    <dbReference type="NCBI Taxonomy" id="564198"/>
    <lineage>
        <taxon>Bacteria</taxon>
        <taxon>Bacillati</taxon>
        <taxon>Actinomycetota</taxon>
        <taxon>Actinomycetes</taxon>
        <taxon>Mycobacteriales</taxon>
        <taxon>Mycobacteriaceae</taxon>
        <taxon>Mycolicibacterium</taxon>
    </lineage>
</organism>
<dbReference type="AlphaFoldDB" id="A0A1W9Z5B3"/>
<dbReference type="STRING" id="564198.BST17_01835"/>
<reference evidence="1 2" key="1">
    <citation type="submission" date="2017-02" db="EMBL/GenBank/DDBJ databases">
        <title>The new phylogeny of genus Mycobacterium.</title>
        <authorList>
            <person name="Tortoli E."/>
            <person name="Trovato A."/>
            <person name="Cirillo D.M."/>
        </authorList>
    </citation>
    <scope>NUCLEOTIDE SEQUENCE [LARGE SCALE GENOMIC DNA]</scope>
    <source>
        <strain evidence="1 2">DSM 45578</strain>
    </source>
</reference>